<dbReference type="InterPro" id="IPR031807">
    <property type="entry name" value="HicB-like"/>
</dbReference>
<name>A0ABY7WR89_9LACO</name>
<dbReference type="EMBL" id="CP117884">
    <property type="protein sequence ID" value="WDF82695.1"/>
    <property type="molecule type" value="Genomic_DNA"/>
</dbReference>
<evidence type="ECO:0000313" key="2">
    <source>
        <dbReference type="EMBL" id="WDF82695.1"/>
    </source>
</evidence>
<sequence length="135" mass="15357">MKPQAMMIYPTIFVKEATGGYAVYSPNIPGMHTEGDTFTEAVHWTIDAIATMLDGAANYPDPQDPSDWQLHDNEQIVMISVDMGRWLFEKARERETKTVRRTITVPKYLNDFAKKHDINVSRLATQALEAELREG</sequence>
<dbReference type="SUPFAM" id="SSF143100">
    <property type="entry name" value="TTHA1013/TTHA0281-like"/>
    <property type="match status" value="1"/>
</dbReference>
<evidence type="ECO:0000259" key="1">
    <source>
        <dbReference type="Pfam" id="PF15919"/>
    </source>
</evidence>
<keyword evidence="3" id="KW-1185">Reference proteome</keyword>
<dbReference type="Pfam" id="PF15919">
    <property type="entry name" value="HicB_lk_antitox"/>
    <property type="match status" value="1"/>
</dbReference>
<evidence type="ECO:0000313" key="3">
    <source>
        <dbReference type="Proteomes" id="UP001220377"/>
    </source>
</evidence>
<dbReference type="InterPro" id="IPR035069">
    <property type="entry name" value="TTHA1013/TTHA0281-like"/>
</dbReference>
<dbReference type="Proteomes" id="UP001220377">
    <property type="component" value="Chromosome"/>
</dbReference>
<protein>
    <submittedName>
        <fullName evidence="2">Type II toxin-antitoxin system HicB family antitoxin</fullName>
    </submittedName>
</protein>
<dbReference type="Gene3D" id="3.30.160.250">
    <property type="match status" value="1"/>
</dbReference>
<accession>A0ABY7WR89</accession>
<proteinExistence type="predicted"/>
<dbReference type="RefSeq" id="WP_274260349.1">
    <property type="nucleotide sequence ID" value="NZ_CP117884.1"/>
</dbReference>
<feature type="domain" description="HicB-like antitoxin of toxin-antitoxin system" evidence="1">
    <location>
        <begin position="9"/>
        <end position="84"/>
    </location>
</feature>
<organism evidence="2 3">
    <name type="scientific">Lacticaseibacillus pabuli</name>
    <dbReference type="NCBI Taxonomy" id="3025672"/>
    <lineage>
        <taxon>Bacteria</taxon>
        <taxon>Bacillati</taxon>
        <taxon>Bacillota</taxon>
        <taxon>Bacilli</taxon>
        <taxon>Lactobacillales</taxon>
        <taxon>Lactobacillaceae</taxon>
        <taxon>Lacticaseibacillus</taxon>
    </lineage>
</organism>
<gene>
    <name evidence="2" type="ORF">PQ472_00210</name>
</gene>
<reference evidence="2 3" key="1">
    <citation type="submission" date="2023-02" db="EMBL/GenBank/DDBJ databases">
        <title>Genome sequence of Lacticaseibacillus sp. KACC 23028.</title>
        <authorList>
            <person name="Kim S."/>
            <person name="Heo J."/>
            <person name="Kwon S.-W."/>
        </authorList>
    </citation>
    <scope>NUCLEOTIDE SEQUENCE [LARGE SCALE GENOMIC DNA]</scope>
    <source>
        <strain evidence="2 3">KACC 23028</strain>
    </source>
</reference>